<organism evidence="2">
    <name type="scientific">Cacopsylla melanoneura</name>
    <dbReference type="NCBI Taxonomy" id="428564"/>
    <lineage>
        <taxon>Eukaryota</taxon>
        <taxon>Metazoa</taxon>
        <taxon>Ecdysozoa</taxon>
        <taxon>Arthropoda</taxon>
        <taxon>Hexapoda</taxon>
        <taxon>Insecta</taxon>
        <taxon>Pterygota</taxon>
        <taxon>Neoptera</taxon>
        <taxon>Paraneoptera</taxon>
        <taxon>Hemiptera</taxon>
        <taxon>Sternorrhyncha</taxon>
        <taxon>Psylloidea</taxon>
        <taxon>Psyllidae</taxon>
        <taxon>Psyllinae</taxon>
        <taxon>Cacopsylla</taxon>
    </lineage>
</organism>
<accession>A0A8D9E7Q5</accession>
<dbReference type="AlphaFoldDB" id="A0A8D9E7Q5"/>
<feature type="transmembrane region" description="Helical" evidence="1">
    <location>
        <begin position="84"/>
        <end position="104"/>
    </location>
</feature>
<feature type="transmembrane region" description="Helical" evidence="1">
    <location>
        <begin position="56"/>
        <end position="77"/>
    </location>
</feature>
<sequence>MFLLVFTVSTLFTVEMTFFALSLGLIFSSFVSSKINNSLLSFSNFNSLRLVLSSSLRLFLFSTSLRLDWYVGLSLFLSLRRLPLIALSAVLRLNCLFSSLARVFK</sequence>
<reference evidence="2" key="1">
    <citation type="submission" date="2021-05" db="EMBL/GenBank/DDBJ databases">
        <authorList>
            <person name="Alioto T."/>
            <person name="Alioto T."/>
            <person name="Gomez Garrido J."/>
        </authorList>
    </citation>
    <scope>NUCLEOTIDE SEQUENCE</scope>
</reference>
<keyword evidence="1" id="KW-0472">Membrane</keyword>
<evidence type="ECO:0000313" key="2">
    <source>
        <dbReference type="EMBL" id="CAG6743848.1"/>
    </source>
</evidence>
<name>A0A8D9E7Q5_9HEMI</name>
<keyword evidence="1" id="KW-1133">Transmembrane helix</keyword>
<evidence type="ECO:0000256" key="1">
    <source>
        <dbReference type="SAM" id="Phobius"/>
    </source>
</evidence>
<protein>
    <submittedName>
        <fullName evidence="2">Uncharacterized protein</fullName>
    </submittedName>
</protein>
<dbReference type="EMBL" id="HBUF01454958">
    <property type="protein sequence ID" value="CAG6743848.1"/>
    <property type="molecule type" value="Transcribed_RNA"/>
</dbReference>
<proteinExistence type="predicted"/>
<keyword evidence="1" id="KW-0812">Transmembrane</keyword>